<accession>A0A6A4J2C9</accession>
<dbReference type="Proteomes" id="UP000466442">
    <property type="component" value="Linkage Group LG12"/>
</dbReference>
<gene>
    <name evidence="3" type="ORF">GE061_003902</name>
</gene>
<name>A0A6A4J2C9_APOLU</name>
<reference evidence="3" key="1">
    <citation type="journal article" date="2021" name="Mol. Ecol. Resour.">
        <title>Apolygus lucorum genome provides insights into omnivorousness and mesophyll feeding.</title>
        <authorList>
            <person name="Liu Y."/>
            <person name="Liu H."/>
            <person name="Wang H."/>
            <person name="Huang T."/>
            <person name="Liu B."/>
            <person name="Yang B."/>
            <person name="Yin L."/>
            <person name="Li B."/>
            <person name="Zhang Y."/>
            <person name="Zhang S."/>
            <person name="Jiang F."/>
            <person name="Zhang X."/>
            <person name="Ren Y."/>
            <person name="Wang B."/>
            <person name="Wang S."/>
            <person name="Lu Y."/>
            <person name="Wu K."/>
            <person name="Fan W."/>
            <person name="Wang G."/>
        </authorList>
    </citation>
    <scope>NUCLEOTIDE SEQUENCE</scope>
    <source>
        <strain evidence="3">12Hb</strain>
    </source>
</reference>
<dbReference type="PANTHER" id="PTHR28532:SF1">
    <property type="entry name" value="ORAL CANCER OVEREXPRESSED 1"/>
    <property type="match status" value="1"/>
</dbReference>
<comment type="caution">
    <text evidence="3">The sequence shown here is derived from an EMBL/GenBank/DDBJ whole genome shotgun (WGS) entry which is preliminary data.</text>
</comment>
<dbReference type="OrthoDB" id="48036at2759"/>
<protein>
    <recommendedName>
        <fullName evidence="2">Essential protein Yae1 N-terminal domain-containing protein</fullName>
    </recommendedName>
</protein>
<comment type="similarity">
    <text evidence="1">Belongs to the LTO1 family.</text>
</comment>
<feature type="domain" description="Essential protein Yae1 N-terminal" evidence="2">
    <location>
        <begin position="28"/>
        <end position="65"/>
    </location>
</feature>
<evidence type="ECO:0000259" key="2">
    <source>
        <dbReference type="Pfam" id="PF09811"/>
    </source>
</evidence>
<dbReference type="Pfam" id="PF09811">
    <property type="entry name" value="Yae1_N"/>
    <property type="match status" value="1"/>
</dbReference>
<proteinExistence type="inferred from homology"/>
<evidence type="ECO:0000256" key="1">
    <source>
        <dbReference type="ARBA" id="ARBA00038090"/>
    </source>
</evidence>
<evidence type="ECO:0000313" key="3">
    <source>
        <dbReference type="EMBL" id="KAF6201511.1"/>
    </source>
</evidence>
<sequence>MQELSDVPDINDVFDSLVNAEEEVVDSGYQEGEEKGKREGEVEGYHLGYHRGAEVGSEIGYYLGFSASYLTGEGELNPKITAALRKLQILAQSIPETNDPNVDIIQVLEECRGCYKKVCVHLKVSPRLPNPVSE</sequence>
<keyword evidence="4" id="KW-1185">Reference proteome</keyword>
<dbReference type="InterPro" id="IPR052436">
    <property type="entry name" value="LTO1_adapter"/>
</dbReference>
<evidence type="ECO:0000313" key="4">
    <source>
        <dbReference type="Proteomes" id="UP000466442"/>
    </source>
</evidence>
<dbReference type="PANTHER" id="PTHR28532">
    <property type="entry name" value="GEO13458P1"/>
    <property type="match status" value="1"/>
</dbReference>
<dbReference type="InterPro" id="IPR019191">
    <property type="entry name" value="Essential_protein_Yae1_N"/>
</dbReference>
<organism evidence="3 4">
    <name type="scientific">Apolygus lucorum</name>
    <name type="common">Small green plant bug</name>
    <name type="synonym">Lygocoris lucorum</name>
    <dbReference type="NCBI Taxonomy" id="248454"/>
    <lineage>
        <taxon>Eukaryota</taxon>
        <taxon>Metazoa</taxon>
        <taxon>Ecdysozoa</taxon>
        <taxon>Arthropoda</taxon>
        <taxon>Hexapoda</taxon>
        <taxon>Insecta</taxon>
        <taxon>Pterygota</taxon>
        <taxon>Neoptera</taxon>
        <taxon>Paraneoptera</taxon>
        <taxon>Hemiptera</taxon>
        <taxon>Heteroptera</taxon>
        <taxon>Panheteroptera</taxon>
        <taxon>Cimicomorpha</taxon>
        <taxon>Miridae</taxon>
        <taxon>Mirini</taxon>
        <taxon>Apolygus</taxon>
    </lineage>
</organism>
<dbReference type="AlphaFoldDB" id="A0A6A4J2C9"/>
<dbReference type="EMBL" id="WIXP02000012">
    <property type="protein sequence ID" value="KAF6201511.1"/>
    <property type="molecule type" value="Genomic_DNA"/>
</dbReference>